<keyword evidence="3" id="KW-1185">Reference proteome</keyword>
<feature type="signal peptide" evidence="1">
    <location>
        <begin position="1"/>
        <end position="18"/>
    </location>
</feature>
<proteinExistence type="predicted"/>
<organism evidence="2 3">
    <name type="scientific">Phnomibacter ginsenosidimutans</name>
    <dbReference type="NCBI Taxonomy" id="2676868"/>
    <lineage>
        <taxon>Bacteria</taxon>
        <taxon>Pseudomonadati</taxon>
        <taxon>Bacteroidota</taxon>
        <taxon>Chitinophagia</taxon>
        <taxon>Chitinophagales</taxon>
        <taxon>Chitinophagaceae</taxon>
        <taxon>Phnomibacter</taxon>
    </lineage>
</organism>
<dbReference type="AlphaFoldDB" id="A0A6I6G9T2"/>
<evidence type="ECO:0000256" key="1">
    <source>
        <dbReference type="SAM" id="SignalP"/>
    </source>
</evidence>
<dbReference type="Proteomes" id="UP000426027">
    <property type="component" value="Chromosome"/>
</dbReference>
<dbReference type="RefSeq" id="WP_157479918.1">
    <property type="nucleotide sequence ID" value="NZ_CP046566.1"/>
</dbReference>
<evidence type="ECO:0000313" key="2">
    <source>
        <dbReference type="EMBL" id="QGW29566.1"/>
    </source>
</evidence>
<evidence type="ECO:0000313" key="3">
    <source>
        <dbReference type="Proteomes" id="UP000426027"/>
    </source>
</evidence>
<accession>A0A6I6G9T2</accession>
<dbReference type="KEGG" id="fls:GLV81_16890"/>
<name>A0A6I6G9T2_9BACT</name>
<sequence>MKLLLLCVFFLFSTWLSAQNVGLGTTTPEARLHIRSTGWIKAILENDAGQPRGYIGADNNGTVTFAANAYWNGSTWVYPNAGSSFYMLMHRVNNQFEFRVRPDGGNQSTAMVINQNGNVGIGTGSPQQMLSVQNGIAIDQGNNNTGTIENGLRFGSLSGEGIGSKRNAGSGQYGLDFYTNSVQRMTIGQNGNIGINNRLPKSRVTIYHPGELDIPLDIDDGHAITIFDSSYFSLGEPRLSLNIGINSLREYAYIRVRKNATLGPVPRLLLNPLAEAAVVVGAGGDGTGYAHEATTYKFIVGANAPALFDNKVDIFGNLTVQNGKGIIRNTTGTQLKHVVSSVTVNPGTIAGNSTYSQNVSWSENFSAPPVAAYIANFTSGGGWAELVLSIANVTSAGCTLYIFNPRLSANTPNFIFNVVAVGPQ</sequence>
<dbReference type="EMBL" id="CP046566">
    <property type="protein sequence ID" value="QGW29566.1"/>
    <property type="molecule type" value="Genomic_DNA"/>
</dbReference>
<protein>
    <submittedName>
        <fullName evidence="2">Uncharacterized protein</fullName>
    </submittedName>
</protein>
<feature type="chain" id="PRO_5026352458" evidence="1">
    <location>
        <begin position="19"/>
        <end position="424"/>
    </location>
</feature>
<keyword evidence="1" id="KW-0732">Signal</keyword>
<gene>
    <name evidence="2" type="ORF">GLV81_16890</name>
</gene>
<reference evidence="2 3" key="1">
    <citation type="submission" date="2019-11" db="EMBL/GenBank/DDBJ databases">
        <authorList>
            <person name="Im W.T."/>
        </authorList>
    </citation>
    <scope>NUCLEOTIDE SEQUENCE [LARGE SCALE GENOMIC DNA]</scope>
    <source>
        <strain evidence="2 3">SB-02</strain>
    </source>
</reference>